<dbReference type="Proteomes" id="UP000003586">
    <property type="component" value="Chromosome"/>
</dbReference>
<dbReference type="OrthoDB" id="1247236at2"/>
<name>W0F0M9_9BACT</name>
<dbReference type="eggNOG" id="ENOG5032XIJ">
    <property type="taxonomic scope" value="Bacteria"/>
</dbReference>
<dbReference type="HOGENOM" id="CLU_106327_1_0_10"/>
<reference evidence="1 2" key="1">
    <citation type="submission" date="2013-12" db="EMBL/GenBank/DDBJ databases">
        <authorList>
            <consortium name="DOE Joint Genome Institute"/>
            <person name="Eisen J."/>
            <person name="Huntemann M."/>
            <person name="Han J."/>
            <person name="Chen A."/>
            <person name="Kyrpides N."/>
            <person name="Mavromatis K."/>
            <person name="Markowitz V."/>
            <person name="Palaniappan K."/>
            <person name="Ivanova N."/>
            <person name="Schaumberg A."/>
            <person name="Pati A."/>
            <person name="Liolios K."/>
            <person name="Nordberg H.P."/>
            <person name="Cantor M.N."/>
            <person name="Hua S.X."/>
            <person name="Woyke T."/>
        </authorList>
    </citation>
    <scope>NUCLEOTIDE SEQUENCE [LARGE SCALE GENOMIC DNA]</scope>
    <source>
        <strain evidence="2">DSM 19437</strain>
    </source>
</reference>
<protein>
    <recommendedName>
        <fullName evidence="3">YkuD domain-containing protein</fullName>
    </recommendedName>
</protein>
<dbReference type="STRING" id="929713.NIASO_18340"/>
<dbReference type="EMBL" id="CP007035">
    <property type="protein sequence ID" value="AHF16605.1"/>
    <property type="molecule type" value="Genomic_DNA"/>
</dbReference>
<dbReference type="RefSeq" id="WP_025299089.1">
    <property type="nucleotide sequence ID" value="NZ_CP007035.1"/>
</dbReference>
<dbReference type="AlphaFoldDB" id="W0F0M9"/>
<evidence type="ECO:0000313" key="1">
    <source>
        <dbReference type="EMBL" id="AHF16605.1"/>
    </source>
</evidence>
<dbReference type="InterPro" id="IPR032676">
    <property type="entry name" value="YkuD_2"/>
</dbReference>
<dbReference type="PANTHER" id="PTHR38477">
    <property type="entry name" value="HYPOTHETICAL EXPORTED PROTEIN"/>
    <property type="match status" value="1"/>
</dbReference>
<gene>
    <name evidence="1" type="ORF">NIASO_18340</name>
</gene>
<dbReference type="PANTHER" id="PTHR38477:SF1">
    <property type="entry name" value="MUREIN L,D-TRANSPEPTIDASE CATALYTIC DOMAIN FAMILY PROTEIN"/>
    <property type="match status" value="1"/>
</dbReference>
<evidence type="ECO:0008006" key="3">
    <source>
        <dbReference type="Google" id="ProtNLM"/>
    </source>
</evidence>
<evidence type="ECO:0000313" key="2">
    <source>
        <dbReference type="Proteomes" id="UP000003586"/>
    </source>
</evidence>
<accession>W0F0M9</accession>
<sequence length="213" mass="23795">MNKIIVALGILLLACGFYYYKSAISRPQAIHYSETPEPSSGAIVPYKPTAVRLASIKKIIAERHYNSTVVFIADMQLPSSKNRFFVYDLKKDSLIGAGLVAHGRCGEKWLEGRRYSNNPGGMCTSLGNYKIGKPYYGRFGLAYTLYGMDSTNNNALERHVVLHAYECVPETEVAYEICQSDGCPMVSRGFLKKLQKIIDTSKDPILLSVYESR</sequence>
<proteinExistence type="predicted"/>
<dbReference type="KEGG" id="nso:NIASO_18340"/>
<dbReference type="PROSITE" id="PS51257">
    <property type="entry name" value="PROKAR_LIPOPROTEIN"/>
    <property type="match status" value="1"/>
</dbReference>
<organism evidence="1 2">
    <name type="scientific">Niabella soli DSM 19437</name>
    <dbReference type="NCBI Taxonomy" id="929713"/>
    <lineage>
        <taxon>Bacteria</taxon>
        <taxon>Pseudomonadati</taxon>
        <taxon>Bacteroidota</taxon>
        <taxon>Chitinophagia</taxon>
        <taxon>Chitinophagales</taxon>
        <taxon>Chitinophagaceae</taxon>
        <taxon>Niabella</taxon>
    </lineage>
</organism>
<keyword evidence="2" id="KW-1185">Reference proteome</keyword>
<dbReference type="Pfam" id="PF13645">
    <property type="entry name" value="YkuD_2"/>
    <property type="match status" value="1"/>
</dbReference>